<accession>A3QGJ9</accession>
<name>A3QGJ9_SHELP</name>
<sequence>MLGSASLHILASITKPFNAALGQPRSKIMPSKESVQEILKAQGFTLDSTSGFGDAYKLDLGNGWQVSAYCSFEGNPFAGDVDKDTYEDIDVHLYDMIGTSHICTTDKKLEEKLPDIIRSLRANSDDDEILKCPKCKIRYVNPKTPSEGQKWKPFLSCSGMQIVGRGQNKGVLCDGISKKLPAVVKY</sequence>
<dbReference type="EMBL" id="CP000606">
    <property type="protein sequence ID" value="ABO24597.1"/>
    <property type="molecule type" value="Genomic_DNA"/>
</dbReference>
<proteinExistence type="predicted"/>
<dbReference type="Proteomes" id="UP000001558">
    <property type="component" value="Chromosome"/>
</dbReference>
<protein>
    <submittedName>
        <fullName evidence="1">Uncharacterized protein</fullName>
    </submittedName>
</protein>
<evidence type="ECO:0000313" key="1">
    <source>
        <dbReference type="EMBL" id="ABO24597.1"/>
    </source>
</evidence>
<dbReference type="HOGENOM" id="CLU_1666752_0_0_6"/>
<organism evidence="1 2">
    <name type="scientific">Shewanella loihica (strain ATCC BAA-1088 / PV-4)</name>
    <dbReference type="NCBI Taxonomy" id="323850"/>
    <lineage>
        <taxon>Bacteria</taxon>
        <taxon>Pseudomonadati</taxon>
        <taxon>Pseudomonadota</taxon>
        <taxon>Gammaproteobacteria</taxon>
        <taxon>Alteromonadales</taxon>
        <taxon>Shewanellaceae</taxon>
        <taxon>Shewanella</taxon>
    </lineage>
</organism>
<dbReference type="STRING" id="323850.Shew_2731"/>
<keyword evidence="2" id="KW-1185">Reference proteome</keyword>
<evidence type="ECO:0000313" key="2">
    <source>
        <dbReference type="Proteomes" id="UP000001558"/>
    </source>
</evidence>
<reference evidence="1 2" key="1">
    <citation type="submission" date="2007-03" db="EMBL/GenBank/DDBJ databases">
        <title>Complete sequence of Shewanella loihica PV-4.</title>
        <authorList>
            <consortium name="US DOE Joint Genome Institute"/>
            <person name="Copeland A."/>
            <person name="Lucas S."/>
            <person name="Lapidus A."/>
            <person name="Barry K."/>
            <person name="Detter J.C."/>
            <person name="Glavina del Rio T."/>
            <person name="Hammon N."/>
            <person name="Israni S."/>
            <person name="Dalin E."/>
            <person name="Tice H."/>
            <person name="Pitluck S."/>
            <person name="Chain P."/>
            <person name="Malfatti S."/>
            <person name="Shin M."/>
            <person name="Vergez L."/>
            <person name="Schmutz J."/>
            <person name="Larimer F."/>
            <person name="Land M."/>
            <person name="Hauser L."/>
            <person name="Kyrpides N."/>
            <person name="Mikhailova N."/>
            <person name="Romine M.F."/>
            <person name="Serres G."/>
            <person name="Fredrickson J."/>
            <person name="Tiedje J."/>
            <person name="Richardson P."/>
        </authorList>
    </citation>
    <scope>NUCLEOTIDE SEQUENCE [LARGE SCALE GENOMIC DNA]</scope>
    <source>
        <strain evidence="2">ATCC BAA-1088 / PV-4</strain>
    </source>
</reference>
<gene>
    <name evidence="1" type="ordered locus">Shew_2731</name>
</gene>
<dbReference type="KEGG" id="slo:Shew_2731"/>
<dbReference type="AlphaFoldDB" id="A3QGJ9"/>